<name>A0A0B6ABS9_PRIM2</name>
<dbReference type="KEGG" id="bmeg:BG04_5284"/>
<organism evidence="1 2">
    <name type="scientific">Priestia megaterium (strain ATCC 14581 / DSM 32 / CCUG 1817 / JCM 2506 / NBRC 15308 / NCIMB 9376 / NCTC 10342 / NRRL B-14308 / VKM B-512 / Ford 19)</name>
    <name type="common">Bacillus megaterium</name>
    <dbReference type="NCBI Taxonomy" id="1348623"/>
    <lineage>
        <taxon>Bacteria</taxon>
        <taxon>Bacillati</taxon>
        <taxon>Bacillota</taxon>
        <taxon>Bacilli</taxon>
        <taxon>Bacillales</taxon>
        <taxon>Bacillaceae</taxon>
        <taxon>Priestia</taxon>
    </lineage>
</organism>
<dbReference type="PROSITE" id="PS50075">
    <property type="entry name" value="CARRIER"/>
    <property type="match status" value="1"/>
</dbReference>
<dbReference type="Gene3D" id="1.10.1200.10">
    <property type="entry name" value="ACP-like"/>
    <property type="match status" value="1"/>
</dbReference>
<sequence>MENDKIFMMIRESILVFSPLKETDIKIDSNLSGDLSLDSTDRLELVLDLEQKLDISIPTEDYGWCKTIEDVVLLVKQIQAQNTKEAVK</sequence>
<dbReference type="GeneID" id="93643233"/>
<dbReference type="EMBL" id="CP009920">
    <property type="protein sequence ID" value="AJI20981.1"/>
    <property type="molecule type" value="Genomic_DNA"/>
</dbReference>
<dbReference type="Pfam" id="PF00550">
    <property type="entry name" value="PP-binding"/>
    <property type="match status" value="1"/>
</dbReference>
<proteinExistence type="predicted"/>
<gene>
    <name evidence="1" type="ORF">BG04_5284</name>
</gene>
<reference evidence="1 2" key="1">
    <citation type="journal article" date="2015" name="Genome Announc.">
        <title>Complete genome sequences for 35 biothreat assay-relevant bacillus species.</title>
        <authorList>
            <person name="Johnson S.L."/>
            <person name="Daligault H.E."/>
            <person name="Davenport K.W."/>
            <person name="Jaissle J."/>
            <person name="Frey K.G."/>
            <person name="Ladner J.T."/>
            <person name="Broomall S.M."/>
            <person name="Bishop-Lilly K.A."/>
            <person name="Bruce D.C."/>
            <person name="Gibbons H.S."/>
            <person name="Coyne S.R."/>
            <person name="Lo C.C."/>
            <person name="Meincke L."/>
            <person name="Munk A.C."/>
            <person name="Koroleva G.I."/>
            <person name="Rosenzweig C.N."/>
            <person name="Palacios G.F."/>
            <person name="Redden C.L."/>
            <person name="Minogue T.D."/>
            <person name="Chain P.S."/>
        </authorList>
    </citation>
    <scope>NUCLEOTIDE SEQUENCE [LARGE SCALE GENOMIC DNA]</scope>
    <source>
        <strain evidence="2">ATCC 14581 / DSM 32 / JCM 2506 / NBRC 15308 / NCIMB 9376 / NCTC 10342 / NRRL B-14308 / VKM B-512</strain>
    </source>
</reference>
<dbReference type="RefSeq" id="WP_013083564.1">
    <property type="nucleotide sequence ID" value="NZ_BCVB01000011.1"/>
</dbReference>
<accession>A0A0B6ABS9</accession>
<dbReference type="Proteomes" id="UP000031829">
    <property type="component" value="Chromosome"/>
</dbReference>
<evidence type="ECO:0000313" key="2">
    <source>
        <dbReference type="Proteomes" id="UP000031829"/>
    </source>
</evidence>
<dbReference type="AlphaFoldDB" id="A0A0B6ABS9"/>
<evidence type="ECO:0000313" key="1">
    <source>
        <dbReference type="EMBL" id="AJI20981.1"/>
    </source>
</evidence>
<dbReference type="HOGENOM" id="CLU_108696_5_6_9"/>
<dbReference type="InterPro" id="IPR036736">
    <property type="entry name" value="ACP-like_sf"/>
</dbReference>
<dbReference type="PATRIC" id="fig|592022.4.peg.2745"/>
<dbReference type="InterPro" id="IPR009081">
    <property type="entry name" value="PP-bd_ACP"/>
</dbReference>
<dbReference type="SUPFAM" id="SSF47336">
    <property type="entry name" value="ACP-like"/>
    <property type="match status" value="1"/>
</dbReference>
<protein>
    <submittedName>
        <fullName evidence="1">Phosphopantetheine attachment site family protein</fullName>
    </submittedName>
</protein>